<keyword evidence="2" id="KW-1185">Reference proteome</keyword>
<dbReference type="AlphaFoldDB" id="A0AAV4FB01"/>
<gene>
    <name evidence="1" type="ORF">ElyMa_002075500</name>
</gene>
<evidence type="ECO:0000313" key="1">
    <source>
        <dbReference type="EMBL" id="GFR70567.1"/>
    </source>
</evidence>
<reference evidence="1 2" key="1">
    <citation type="journal article" date="2021" name="Elife">
        <title>Chloroplast acquisition without the gene transfer in kleptoplastic sea slugs, Plakobranchus ocellatus.</title>
        <authorList>
            <person name="Maeda T."/>
            <person name="Takahashi S."/>
            <person name="Yoshida T."/>
            <person name="Shimamura S."/>
            <person name="Takaki Y."/>
            <person name="Nagai Y."/>
            <person name="Toyoda A."/>
            <person name="Suzuki Y."/>
            <person name="Arimoto A."/>
            <person name="Ishii H."/>
            <person name="Satoh N."/>
            <person name="Nishiyama T."/>
            <person name="Hasebe M."/>
            <person name="Maruyama T."/>
            <person name="Minagawa J."/>
            <person name="Obokata J."/>
            <person name="Shigenobu S."/>
        </authorList>
    </citation>
    <scope>NUCLEOTIDE SEQUENCE [LARGE SCALE GENOMIC DNA]</scope>
</reference>
<accession>A0AAV4FB01</accession>
<dbReference type="Proteomes" id="UP000762676">
    <property type="component" value="Unassembled WGS sequence"/>
</dbReference>
<name>A0AAV4FB01_9GAST</name>
<dbReference type="EMBL" id="BMAT01004223">
    <property type="protein sequence ID" value="GFR70567.1"/>
    <property type="molecule type" value="Genomic_DNA"/>
</dbReference>
<evidence type="ECO:0000313" key="2">
    <source>
        <dbReference type="Proteomes" id="UP000762676"/>
    </source>
</evidence>
<sequence length="81" mass="9183">MVSVTVTQLDQDSKYFRISPNVKIRPGDVAFFAEHLEKYNTQHKMARHIAEKRPIGMLLVDATKMKSLLIPSPLRCLDVSG</sequence>
<protein>
    <submittedName>
        <fullName evidence="1">Dynein heavy chain 6, axonemal-like</fullName>
    </submittedName>
</protein>
<proteinExistence type="predicted"/>
<organism evidence="1 2">
    <name type="scientific">Elysia marginata</name>
    <dbReference type="NCBI Taxonomy" id="1093978"/>
    <lineage>
        <taxon>Eukaryota</taxon>
        <taxon>Metazoa</taxon>
        <taxon>Spiralia</taxon>
        <taxon>Lophotrochozoa</taxon>
        <taxon>Mollusca</taxon>
        <taxon>Gastropoda</taxon>
        <taxon>Heterobranchia</taxon>
        <taxon>Euthyneura</taxon>
        <taxon>Panpulmonata</taxon>
        <taxon>Sacoglossa</taxon>
        <taxon>Placobranchoidea</taxon>
        <taxon>Plakobranchidae</taxon>
        <taxon>Elysia</taxon>
    </lineage>
</organism>
<comment type="caution">
    <text evidence="1">The sequence shown here is derived from an EMBL/GenBank/DDBJ whole genome shotgun (WGS) entry which is preliminary data.</text>
</comment>